<dbReference type="EMBL" id="MK292549">
    <property type="protein sequence ID" value="QIC54983.1"/>
    <property type="molecule type" value="Genomic_DNA"/>
</dbReference>
<evidence type="ECO:0000256" key="3">
    <source>
        <dbReference type="ARBA" id="ARBA00023274"/>
    </source>
</evidence>
<comment type="similarity">
    <text evidence="1 4">Belongs to the universal ribosomal protein uS8 family.</text>
</comment>
<dbReference type="GO" id="GO:0006412">
    <property type="term" value="P:translation"/>
    <property type="evidence" value="ECO:0007669"/>
    <property type="project" value="InterPro"/>
</dbReference>
<proteinExistence type="inferred from homology"/>
<dbReference type="GO" id="GO:0005840">
    <property type="term" value="C:ribosome"/>
    <property type="evidence" value="ECO:0007669"/>
    <property type="project" value="UniProtKB-KW"/>
</dbReference>
<name>A0A6C0X6D6_9CRYP</name>
<dbReference type="InterPro" id="IPR047863">
    <property type="entry name" value="Ribosomal_uS8_CS"/>
</dbReference>
<dbReference type="GO" id="GO:1990904">
    <property type="term" value="C:ribonucleoprotein complex"/>
    <property type="evidence" value="ECO:0007669"/>
    <property type="project" value="UniProtKB-KW"/>
</dbReference>
<dbReference type="InterPro" id="IPR000630">
    <property type="entry name" value="Ribosomal_uS8"/>
</dbReference>
<keyword evidence="3 4" id="KW-0687">Ribonucleoprotein</keyword>
<reference evidence="5" key="2">
    <citation type="journal article" date="2019" name="Mitochondrial DNA Part B Resour">
        <title>The complete mitochondrial genome of a marine microalgae Cryptophyceae sp. CCMP2293.</title>
        <authorList>
            <person name="Hu S."/>
            <person name="Xu Y."/>
            <person name="Xu B."/>
            <person name="Li F."/>
        </authorList>
    </citation>
    <scope>NUCLEOTIDE SEQUENCE</scope>
</reference>
<dbReference type="Gene3D" id="3.30.1490.10">
    <property type="match status" value="1"/>
</dbReference>
<reference evidence="5" key="1">
    <citation type="submission" date="2018-12" db="EMBL/GenBank/DDBJ databases">
        <authorList>
            <person name="hu s."/>
            <person name="Xu Y."/>
            <person name="Xu B."/>
            <person name="Li F."/>
        </authorList>
    </citation>
    <scope>NUCLEOTIDE SEQUENCE</scope>
</reference>
<organism evidence="5">
    <name type="scientific">Baffinella frigidus</name>
    <dbReference type="NCBI Taxonomy" id="2571260"/>
    <lineage>
        <taxon>Eukaryota</taxon>
        <taxon>Cryptophyceae</taxon>
        <taxon>Cryptomonadales</taxon>
        <taxon>Baffinellaceae</taxon>
        <taxon>Baffinella</taxon>
    </lineage>
</organism>
<dbReference type="SUPFAM" id="SSF56047">
    <property type="entry name" value="Ribosomal protein S8"/>
    <property type="match status" value="1"/>
</dbReference>
<dbReference type="GO" id="GO:0003735">
    <property type="term" value="F:structural constituent of ribosome"/>
    <property type="evidence" value="ECO:0007669"/>
    <property type="project" value="InterPro"/>
</dbReference>
<dbReference type="Pfam" id="PF00410">
    <property type="entry name" value="Ribosomal_S8"/>
    <property type="match status" value="1"/>
</dbReference>
<geneLocation type="mitochondrion" evidence="5"/>
<keyword evidence="2 4" id="KW-0689">Ribosomal protein</keyword>
<sequence>MGKLFSMLNCIKNAQNAGQNCVFFCYSNYLYFILNILVEEGFLKGFLIIQNKTFKKEFCILLKYKNDRPVIKKMCVKLKDLSYTYKVSNGVGIKLVSTSRGIMTGDSAYYTNVGGKFLFSIH</sequence>
<dbReference type="Gene3D" id="3.30.1370.30">
    <property type="match status" value="1"/>
</dbReference>
<dbReference type="AlphaFoldDB" id="A0A6C0X6D6"/>
<protein>
    <submittedName>
        <fullName evidence="5">Ribosomal protein S8</fullName>
    </submittedName>
</protein>
<dbReference type="PROSITE" id="PS00053">
    <property type="entry name" value="RIBOSOMAL_S8"/>
    <property type="match status" value="1"/>
</dbReference>
<accession>A0A6C0X6D6</accession>
<evidence type="ECO:0000313" key="5">
    <source>
        <dbReference type="EMBL" id="QIC54983.1"/>
    </source>
</evidence>
<dbReference type="InterPro" id="IPR035987">
    <property type="entry name" value="Ribosomal_uS8_sf"/>
</dbReference>
<evidence type="ECO:0000256" key="1">
    <source>
        <dbReference type="ARBA" id="ARBA00006471"/>
    </source>
</evidence>
<evidence type="ECO:0000256" key="4">
    <source>
        <dbReference type="RuleBase" id="RU003660"/>
    </source>
</evidence>
<keyword evidence="5" id="KW-0496">Mitochondrion</keyword>
<gene>
    <name evidence="5" type="primary">rps8</name>
</gene>
<evidence type="ECO:0000256" key="2">
    <source>
        <dbReference type="ARBA" id="ARBA00022980"/>
    </source>
</evidence>